<dbReference type="EMBL" id="JAEMWZ010000405">
    <property type="protein sequence ID" value="KAG7119294.1"/>
    <property type="molecule type" value="Genomic_DNA"/>
</dbReference>
<gene>
    <name evidence="2" type="ORF">HYQ45_015172</name>
</gene>
<dbReference type="Proteomes" id="UP000689129">
    <property type="component" value="Unassembled WGS sequence"/>
</dbReference>
<name>A0A8I2Z9B9_VERLO</name>
<evidence type="ECO:0000313" key="3">
    <source>
        <dbReference type="Proteomes" id="UP000689129"/>
    </source>
</evidence>
<protein>
    <recommendedName>
        <fullName evidence="1">DUF5597 domain-containing protein</fullName>
    </recommendedName>
</protein>
<organism evidence="2 3">
    <name type="scientific">Verticillium longisporum</name>
    <name type="common">Verticillium dahliae var. longisporum</name>
    <dbReference type="NCBI Taxonomy" id="100787"/>
    <lineage>
        <taxon>Eukaryota</taxon>
        <taxon>Fungi</taxon>
        <taxon>Dikarya</taxon>
        <taxon>Ascomycota</taxon>
        <taxon>Pezizomycotina</taxon>
        <taxon>Sordariomycetes</taxon>
        <taxon>Hypocreomycetidae</taxon>
        <taxon>Glomerellales</taxon>
        <taxon>Plectosphaerellaceae</taxon>
        <taxon>Verticillium</taxon>
    </lineage>
</organism>
<dbReference type="Pfam" id="PF18120">
    <property type="entry name" value="DUF5597"/>
    <property type="match status" value="1"/>
</dbReference>
<evidence type="ECO:0000259" key="1">
    <source>
        <dbReference type="Pfam" id="PF18120"/>
    </source>
</evidence>
<reference evidence="2" key="1">
    <citation type="journal article" date="2021" name="Mol. Plant Pathol.">
        <title>A 20-kb lineage-specific genomic region tames virulence in pathogenic amphidiploid Verticillium longisporum.</title>
        <authorList>
            <person name="Harting R."/>
            <person name="Starke J."/>
            <person name="Kusch H."/>
            <person name="Poggeler S."/>
            <person name="Maurus I."/>
            <person name="Schluter R."/>
            <person name="Landesfeind M."/>
            <person name="Bulla I."/>
            <person name="Nowrousian M."/>
            <person name="de Jonge R."/>
            <person name="Stahlhut G."/>
            <person name="Hoff K.J."/>
            <person name="Asshauer K.P."/>
            <person name="Thurmer A."/>
            <person name="Stanke M."/>
            <person name="Daniel R."/>
            <person name="Morgenstern B."/>
            <person name="Thomma B.P.H.J."/>
            <person name="Kronstad J.W."/>
            <person name="Braus-Stromeyer S.A."/>
            <person name="Braus G.H."/>
        </authorList>
    </citation>
    <scope>NUCLEOTIDE SEQUENCE</scope>
    <source>
        <strain evidence="2">Vl32</strain>
    </source>
</reference>
<evidence type="ECO:0000313" key="2">
    <source>
        <dbReference type="EMBL" id="KAG7119294.1"/>
    </source>
</evidence>
<accession>A0A8I2Z9B9</accession>
<feature type="domain" description="DUF5597" evidence="1">
    <location>
        <begin position="177"/>
        <end position="273"/>
    </location>
</feature>
<dbReference type="OrthoDB" id="1657402at2759"/>
<dbReference type="InterPro" id="IPR040719">
    <property type="entry name" value="DUF5597"/>
</dbReference>
<comment type="caution">
    <text evidence="2">The sequence shown here is derived from an EMBL/GenBank/DDBJ whole genome shotgun (WGS) entry which is preliminary data.</text>
</comment>
<proteinExistence type="predicted"/>
<sequence length="312" mass="34539">MKYSFQSSICLYHGKWLSFGVSSSSGTSGSTWSTIASCFADITYVGRVAAAGKQHYNIPFYTNCWLNFDDPSELDTRDFPLVVGGGAAPGDYPSGGPCPHVLDTWRHNTPALDFLAQDLYFHHYESVCKDYAQQGNPLFIPEQRRDANGARRSWLAFATYGALGTGPFGIDTGAEAFGRDTERWTKVIGDFEVIVEWCFVFGKQSSGAGMVIHKGNGKFLAVGRGFHVYFKSVRPEATFTGILHAEEKEVTETGELRTLRVFNGDETRSGEFLMMPNDDPDYGGFPIAVTIPARTCIAELEAYWFAEAEEDR</sequence>
<dbReference type="AlphaFoldDB" id="A0A8I2Z9B9"/>